<protein>
    <submittedName>
        <fullName evidence="1">Uncharacterized protein</fullName>
    </submittedName>
</protein>
<dbReference type="RefSeq" id="WP_203907743.1">
    <property type="nucleotide sequence ID" value="NZ_BONY01000009.1"/>
</dbReference>
<keyword evidence="2" id="KW-1185">Reference proteome</keyword>
<evidence type="ECO:0000313" key="2">
    <source>
        <dbReference type="Proteomes" id="UP000612899"/>
    </source>
</evidence>
<accession>A0A8J3VDT9</accession>
<proteinExistence type="predicted"/>
<name>A0A8J3VDT9_9ACTN</name>
<dbReference type="Proteomes" id="UP000612899">
    <property type="component" value="Unassembled WGS sequence"/>
</dbReference>
<dbReference type="EMBL" id="BONY01000009">
    <property type="protein sequence ID" value="GIH03849.1"/>
    <property type="molecule type" value="Genomic_DNA"/>
</dbReference>
<evidence type="ECO:0000313" key="1">
    <source>
        <dbReference type="EMBL" id="GIH03849.1"/>
    </source>
</evidence>
<gene>
    <name evidence="1" type="ORF">Rhe02_19160</name>
</gene>
<dbReference type="AlphaFoldDB" id="A0A8J3VDT9"/>
<reference evidence="1" key="1">
    <citation type="submission" date="2021-01" db="EMBL/GenBank/DDBJ databases">
        <title>Whole genome shotgun sequence of Rhizocola hellebori NBRC 109834.</title>
        <authorList>
            <person name="Komaki H."/>
            <person name="Tamura T."/>
        </authorList>
    </citation>
    <scope>NUCLEOTIDE SEQUENCE</scope>
    <source>
        <strain evidence="1">NBRC 109834</strain>
    </source>
</reference>
<organism evidence="1 2">
    <name type="scientific">Rhizocola hellebori</name>
    <dbReference type="NCBI Taxonomy" id="1392758"/>
    <lineage>
        <taxon>Bacteria</taxon>
        <taxon>Bacillati</taxon>
        <taxon>Actinomycetota</taxon>
        <taxon>Actinomycetes</taxon>
        <taxon>Micromonosporales</taxon>
        <taxon>Micromonosporaceae</taxon>
        <taxon>Rhizocola</taxon>
    </lineage>
</organism>
<comment type="caution">
    <text evidence="1">The sequence shown here is derived from an EMBL/GenBank/DDBJ whole genome shotgun (WGS) entry which is preliminary data.</text>
</comment>
<sequence length="137" mass="14977">MESAPAPARANSLEEFISALRSLKLWYGNPSISQITQRVRDAWRKAGRPPNEWPSRATVGRCFAPSRQRIDEDLVVAVVAAIVGDQRQVIATWQHALRRVLGQAEASNVVTVKDRLPQDPAGFAGRPAATLATTPPK</sequence>